<accession>A0A024B487</accession>
<evidence type="ECO:0000313" key="1">
    <source>
        <dbReference type="EMBL" id="AHZ10898.1"/>
    </source>
</evidence>
<dbReference type="RefSeq" id="YP_009030001.1">
    <property type="nucleotide sequence ID" value="NC_024115.1"/>
</dbReference>
<sequence>MIQCSTVA</sequence>
<dbReference type="KEGG" id="vg:19394641"/>
<dbReference type="EMBL" id="KF757256">
    <property type="protein sequence ID" value="AHZ10898.1"/>
    <property type="molecule type" value="Genomic_RNA"/>
</dbReference>
<keyword evidence="2" id="KW-1185">Reference proteome</keyword>
<name>A0A024B487_9VIRU</name>
<evidence type="ECO:0000313" key="2">
    <source>
        <dbReference type="Proteomes" id="UP000202799"/>
    </source>
</evidence>
<proteinExistence type="predicted"/>
<organism evidence="1 2">
    <name type="scientific">Leishmania aethiopica RNA virus</name>
    <dbReference type="NCBI Taxonomy" id="1497019"/>
    <lineage>
        <taxon>Viruses</taxon>
        <taxon>Riboviria</taxon>
        <taxon>Orthornavirae</taxon>
        <taxon>Duplornaviricota</taxon>
        <taxon>Chrymotiviricetes</taxon>
        <taxon>Ghabrivirales</taxon>
        <taxon>Alphatotivirineae</taxon>
        <taxon>Pseudototiviridae</taxon>
        <taxon>Leishmaniavirus</taxon>
    </lineage>
</organism>
<protein>
    <submittedName>
        <fullName evidence="1">Uncharacterized protein</fullName>
    </submittedName>
</protein>
<dbReference type="Proteomes" id="UP000202799">
    <property type="component" value="Segment"/>
</dbReference>
<dbReference type="GeneID" id="19394641"/>
<reference evidence="1 2" key="1">
    <citation type="journal article" date="2014" name="PLoS Negl. Trop. Dis.">
        <title>Leishmania aethiopica Field Isolates Bearing an Endosymbiontic dsRNA Virus Induce Pro-inflammatory Cytokine Response.</title>
        <authorList>
            <person name="Zangger H."/>
            <person name="Hailu A."/>
            <person name="Desponds C."/>
            <person name="Lye L.F."/>
            <person name="Akopyants N.S."/>
            <person name="Dobson D.E."/>
            <person name="Ronet C."/>
            <person name="Ghalib H."/>
            <person name="Beverley S.M."/>
            <person name="Fasel N."/>
        </authorList>
    </citation>
    <scope>NUCLEOTIDE SEQUENCE [LARGE SCALE GENOMIC DNA]</scope>
    <source>
        <strain evidence="1">LRV2-Lae-L494</strain>
    </source>
</reference>